<dbReference type="Proteomes" id="UP000681720">
    <property type="component" value="Unassembled WGS sequence"/>
</dbReference>
<sequence length="50" mass="5903">MQRSRYLEIIASKLIRIDVHASRKDILHAEKVNIEDELVFSLEQLHTNDN</sequence>
<accession>A0A8S3BZB3</accession>
<dbReference type="EMBL" id="CAJOBJ010228398">
    <property type="protein sequence ID" value="CAF5049171.1"/>
    <property type="molecule type" value="Genomic_DNA"/>
</dbReference>
<organism evidence="2 6">
    <name type="scientific">Rotaria magnacalcarata</name>
    <dbReference type="NCBI Taxonomy" id="392030"/>
    <lineage>
        <taxon>Eukaryota</taxon>
        <taxon>Metazoa</taxon>
        <taxon>Spiralia</taxon>
        <taxon>Gnathifera</taxon>
        <taxon>Rotifera</taxon>
        <taxon>Eurotatoria</taxon>
        <taxon>Bdelloidea</taxon>
        <taxon>Philodinida</taxon>
        <taxon>Philodinidae</taxon>
        <taxon>Rotaria</taxon>
    </lineage>
</organism>
<name>A0A8S3BZB3_9BILA</name>
<evidence type="ECO:0000313" key="3">
    <source>
        <dbReference type="EMBL" id="CAF5022636.1"/>
    </source>
</evidence>
<dbReference type="Proteomes" id="UP000681967">
    <property type="component" value="Unassembled WGS sequence"/>
</dbReference>
<evidence type="ECO:0000313" key="1">
    <source>
        <dbReference type="EMBL" id="CAF4866235.1"/>
    </source>
</evidence>
<evidence type="ECO:0000313" key="4">
    <source>
        <dbReference type="EMBL" id="CAF5036408.1"/>
    </source>
</evidence>
<evidence type="ECO:0000313" key="6">
    <source>
        <dbReference type="Proteomes" id="UP000681967"/>
    </source>
</evidence>
<dbReference type="EMBL" id="CAJOBJ010222661">
    <property type="protein sequence ID" value="CAF5036408.1"/>
    <property type="molecule type" value="Genomic_DNA"/>
</dbReference>
<comment type="caution">
    <text evidence="2">The sequence shown here is derived from an EMBL/GenBank/DDBJ whole genome shotgun (WGS) entry which is preliminary data.</text>
</comment>
<evidence type="ECO:0000313" key="5">
    <source>
        <dbReference type="EMBL" id="CAF5049171.1"/>
    </source>
</evidence>
<evidence type="ECO:0000313" key="2">
    <source>
        <dbReference type="EMBL" id="CAF4873571.1"/>
    </source>
</evidence>
<gene>
    <name evidence="1" type="ORF">BYL167_LOCUS50771</name>
    <name evidence="2" type="ORF">BYL167_LOCUS51059</name>
    <name evidence="4" type="ORF">GIL414_LOCUS59183</name>
    <name evidence="5" type="ORF">GIL414_LOCUS59864</name>
    <name evidence="3" type="ORF">SMN809_LOCUS57714</name>
</gene>
<proteinExistence type="predicted"/>
<dbReference type="EMBL" id="CAJOBH010157127">
    <property type="protein sequence ID" value="CAF4866235.1"/>
    <property type="molecule type" value="Genomic_DNA"/>
</dbReference>
<protein>
    <submittedName>
        <fullName evidence="2">Uncharacterized protein</fullName>
    </submittedName>
</protein>
<reference evidence="2" key="1">
    <citation type="submission" date="2021-02" db="EMBL/GenBank/DDBJ databases">
        <authorList>
            <person name="Nowell W R."/>
        </authorList>
    </citation>
    <scope>NUCLEOTIDE SEQUENCE</scope>
</reference>
<dbReference type="EMBL" id="CAJOBI010212915">
    <property type="protein sequence ID" value="CAF5022636.1"/>
    <property type="molecule type" value="Genomic_DNA"/>
</dbReference>
<feature type="non-terminal residue" evidence="2">
    <location>
        <position position="1"/>
    </location>
</feature>
<dbReference type="Proteomes" id="UP000676336">
    <property type="component" value="Unassembled WGS sequence"/>
</dbReference>
<dbReference type="EMBL" id="CAJOBH010159461">
    <property type="protein sequence ID" value="CAF4873571.1"/>
    <property type="molecule type" value="Genomic_DNA"/>
</dbReference>
<dbReference type="AlphaFoldDB" id="A0A8S3BZB3"/>